<dbReference type="RefSeq" id="WP_315623880.1">
    <property type="nucleotide sequence ID" value="NZ_JAUHMF010000001.1"/>
</dbReference>
<dbReference type="PANTHER" id="PTHR34298">
    <property type="entry name" value="SEGREGATION AND CONDENSATION PROTEIN B"/>
    <property type="match status" value="1"/>
</dbReference>
<dbReference type="Gene3D" id="1.10.10.10">
    <property type="entry name" value="Winged helix-like DNA-binding domain superfamily/Winged helix DNA-binding domain"/>
    <property type="match status" value="2"/>
</dbReference>
<evidence type="ECO:0000256" key="5">
    <source>
        <dbReference type="HAMAP-Rule" id="MF_01804"/>
    </source>
</evidence>
<evidence type="ECO:0000313" key="6">
    <source>
        <dbReference type="EMBL" id="MDT8897229.1"/>
    </source>
</evidence>
<dbReference type="PIRSF" id="PIRSF019345">
    <property type="entry name" value="ScpB"/>
    <property type="match status" value="1"/>
</dbReference>
<dbReference type="Proteomes" id="UP001254165">
    <property type="component" value="Unassembled WGS sequence"/>
</dbReference>
<accession>A0ABU3NK52</accession>
<evidence type="ECO:0000256" key="4">
    <source>
        <dbReference type="ARBA" id="ARBA00023306"/>
    </source>
</evidence>
<keyword evidence="2 5" id="KW-0132">Cell division</keyword>
<dbReference type="PANTHER" id="PTHR34298:SF2">
    <property type="entry name" value="SEGREGATION AND CONDENSATION PROTEIN B"/>
    <property type="match status" value="1"/>
</dbReference>
<keyword evidence="4 5" id="KW-0131">Cell cycle</keyword>
<dbReference type="InterPro" id="IPR036388">
    <property type="entry name" value="WH-like_DNA-bd_sf"/>
</dbReference>
<comment type="subcellular location">
    <subcellularLocation>
        <location evidence="5">Cytoplasm</location>
    </subcellularLocation>
    <text evidence="5">Associated with two foci at the outer edges of the nucleoid region in young cells, and at four foci within both cell halves in older cells.</text>
</comment>
<evidence type="ECO:0000256" key="1">
    <source>
        <dbReference type="ARBA" id="ARBA00022490"/>
    </source>
</evidence>
<sequence length="185" mass="20160">MQSDELSTSSLPLESILEALIFVAPAPVSVAQLATAVGTDEETVIAALSRLQESYQQRGLRLRLHQGRYELTTAPEVSVYVERLLGLEVGAKLSKAALETLAIIAYRQPITRAGIEAIRGVNSDSVVRSLLAKGLIEERGRADLPGRPLLYGTTSDFLAYFGLESLEQLPPIEEPEEQDQSLLKD</sequence>
<keyword evidence="1 5" id="KW-0963">Cytoplasm</keyword>
<comment type="function">
    <text evidence="5">Participates in chromosomal partition during cell division. May act via the formation of a condensin-like complex containing Smc and ScpA that pull DNA away from mid-cell into both cell halves.</text>
</comment>
<evidence type="ECO:0000313" key="7">
    <source>
        <dbReference type="Proteomes" id="UP001254165"/>
    </source>
</evidence>
<comment type="subunit">
    <text evidence="5">Homodimer. Homodimerization may be required to stabilize the binding of ScpA to the Smc head domains. Component of a cohesin-like complex composed of ScpA, ScpB and the Smc homodimer, in which ScpA and ScpB bind to the head domain of Smc. The presence of the three proteins is required for the association of the complex with DNA.</text>
</comment>
<keyword evidence="3 5" id="KW-0159">Chromosome partition</keyword>
<dbReference type="NCBIfam" id="TIGR00281">
    <property type="entry name" value="SMC-Scp complex subunit ScpB"/>
    <property type="match status" value="1"/>
</dbReference>
<dbReference type="InterPro" id="IPR005234">
    <property type="entry name" value="ScpB_csome_segregation"/>
</dbReference>
<organism evidence="6 7">
    <name type="scientific">Thermanaerothrix solaris</name>
    <dbReference type="NCBI Taxonomy" id="3058434"/>
    <lineage>
        <taxon>Bacteria</taxon>
        <taxon>Bacillati</taxon>
        <taxon>Chloroflexota</taxon>
        <taxon>Anaerolineae</taxon>
        <taxon>Anaerolineales</taxon>
        <taxon>Anaerolineaceae</taxon>
        <taxon>Thermanaerothrix</taxon>
    </lineage>
</organism>
<keyword evidence="7" id="KW-1185">Reference proteome</keyword>
<proteinExistence type="inferred from homology"/>
<dbReference type="EMBL" id="JAUHMF010000001">
    <property type="protein sequence ID" value="MDT8897229.1"/>
    <property type="molecule type" value="Genomic_DNA"/>
</dbReference>
<dbReference type="SUPFAM" id="SSF46785">
    <property type="entry name" value="Winged helix' DNA-binding domain"/>
    <property type="match status" value="2"/>
</dbReference>
<comment type="caution">
    <text evidence="6">The sequence shown here is derived from an EMBL/GenBank/DDBJ whole genome shotgun (WGS) entry which is preliminary data.</text>
</comment>
<reference evidence="6 7" key="1">
    <citation type="submission" date="2023-07" db="EMBL/GenBank/DDBJ databases">
        <title>Novel species of Thermanaerothrix with wide hydrolytic capabilities.</title>
        <authorList>
            <person name="Zayulina K.S."/>
            <person name="Podosokorskaya O.A."/>
            <person name="Elcheninov A.G."/>
        </authorList>
    </citation>
    <scope>NUCLEOTIDE SEQUENCE [LARGE SCALE GENOMIC DNA]</scope>
    <source>
        <strain evidence="6 7">4228-RoL</strain>
    </source>
</reference>
<comment type="similarity">
    <text evidence="5">Belongs to the ScpB family.</text>
</comment>
<name>A0ABU3NK52_9CHLR</name>
<protein>
    <recommendedName>
        <fullName evidence="5">Segregation and condensation protein B</fullName>
    </recommendedName>
</protein>
<dbReference type="InterPro" id="IPR036390">
    <property type="entry name" value="WH_DNA-bd_sf"/>
</dbReference>
<evidence type="ECO:0000256" key="3">
    <source>
        <dbReference type="ARBA" id="ARBA00022829"/>
    </source>
</evidence>
<dbReference type="HAMAP" id="MF_01804">
    <property type="entry name" value="ScpB"/>
    <property type="match status" value="1"/>
</dbReference>
<dbReference type="Pfam" id="PF04079">
    <property type="entry name" value="SMC_ScpB"/>
    <property type="match status" value="1"/>
</dbReference>
<evidence type="ECO:0000256" key="2">
    <source>
        <dbReference type="ARBA" id="ARBA00022618"/>
    </source>
</evidence>
<gene>
    <name evidence="5 6" type="primary">scpB</name>
    <name evidence="6" type="ORF">QYE77_03050</name>
</gene>